<feature type="domain" description="Transposase DDE" evidence="1">
    <location>
        <begin position="1"/>
        <end position="41"/>
    </location>
</feature>
<comment type="caution">
    <text evidence="2">The sequence shown here is derived from an EMBL/GenBank/DDBJ whole genome shotgun (WGS) entry which is preliminary data.</text>
</comment>
<keyword evidence="3" id="KW-1185">Reference proteome</keyword>
<proteinExistence type="predicted"/>
<reference evidence="2" key="1">
    <citation type="submission" date="2013-05" db="EMBL/GenBank/DDBJ databases">
        <authorList>
            <person name="Harkins D.M."/>
            <person name="Durkin A.S."/>
            <person name="Brinkac L.M."/>
            <person name="Haft D.H."/>
            <person name="Selengut J.D."/>
            <person name="Sanka R."/>
            <person name="DePew J."/>
            <person name="Purushe J."/>
            <person name="Hartskeerl R.A."/>
            <person name="Ahmed A."/>
            <person name="van der Linden H."/>
            <person name="Goris M.G.A."/>
            <person name="Vinetz J.M."/>
            <person name="Sutton G.G."/>
            <person name="Nierman W.C."/>
            <person name="Fouts D.E."/>
        </authorList>
    </citation>
    <scope>NUCLEOTIDE SEQUENCE [LARGE SCALE GENOMIC DNA]</scope>
    <source>
        <strain evidence="2">L 60</strain>
    </source>
</reference>
<dbReference type="InterPro" id="IPR025668">
    <property type="entry name" value="Tnp_DDE_dom"/>
</dbReference>
<dbReference type="EMBL" id="AHMT02000021">
    <property type="protein sequence ID" value="EQA63253.1"/>
    <property type="molecule type" value="Genomic_DNA"/>
</dbReference>
<protein>
    <submittedName>
        <fullName evidence="2">Transposase DDE domain protein</fullName>
    </submittedName>
</protein>
<organism evidence="2 3">
    <name type="scientific">Leptospira alexanderi serovar Manhao 3 str. L 60</name>
    <dbReference type="NCBI Taxonomy" id="1049759"/>
    <lineage>
        <taxon>Bacteria</taxon>
        <taxon>Pseudomonadati</taxon>
        <taxon>Spirochaetota</taxon>
        <taxon>Spirochaetia</taxon>
        <taxon>Leptospirales</taxon>
        <taxon>Leptospiraceae</taxon>
        <taxon>Leptospira</taxon>
    </lineage>
</organism>
<feature type="non-terminal residue" evidence="2">
    <location>
        <position position="61"/>
    </location>
</feature>
<dbReference type="AlphaFoldDB" id="V6IFA0"/>
<sequence>MHLIVNDQGEILSFMITPGNVDDRNSKVIFPLVKNIYDKTCPHSSFYEKPRRTDLAADFGK</sequence>
<gene>
    <name evidence="2" type="ORF">LEP1GSC062_3790</name>
</gene>
<name>V6IFA0_9LEPT</name>
<dbReference type="Proteomes" id="UP000018747">
    <property type="component" value="Unassembled WGS sequence"/>
</dbReference>
<dbReference type="Pfam" id="PF13612">
    <property type="entry name" value="DDE_Tnp_1_3"/>
    <property type="match status" value="1"/>
</dbReference>
<evidence type="ECO:0000259" key="1">
    <source>
        <dbReference type="Pfam" id="PF13612"/>
    </source>
</evidence>
<evidence type="ECO:0000313" key="3">
    <source>
        <dbReference type="Proteomes" id="UP000018747"/>
    </source>
</evidence>
<accession>V6IFA0</accession>
<evidence type="ECO:0000313" key="2">
    <source>
        <dbReference type="EMBL" id="EQA63253.1"/>
    </source>
</evidence>